<dbReference type="CDD" id="cd14014">
    <property type="entry name" value="STKc_PknB_like"/>
    <property type="match status" value="1"/>
</dbReference>
<dbReference type="EMBL" id="JBHSIT010000004">
    <property type="protein sequence ID" value="MFC4908800.1"/>
    <property type="molecule type" value="Genomic_DNA"/>
</dbReference>
<evidence type="ECO:0000256" key="5">
    <source>
        <dbReference type="SAM" id="MobiDB-lite"/>
    </source>
</evidence>
<feature type="region of interest" description="Disordered" evidence="5">
    <location>
        <begin position="294"/>
        <end position="378"/>
    </location>
</feature>
<dbReference type="PROSITE" id="PS50011">
    <property type="entry name" value="PROTEIN_KINASE_DOM"/>
    <property type="match status" value="1"/>
</dbReference>
<dbReference type="PANTHER" id="PTHR43289:SF34">
    <property type="entry name" value="SERINE_THREONINE-PROTEIN KINASE YBDM-RELATED"/>
    <property type="match status" value="1"/>
</dbReference>
<evidence type="ECO:0000259" key="7">
    <source>
        <dbReference type="PROSITE" id="PS50011"/>
    </source>
</evidence>
<dbReference type="Proteomes" id="UP001595872">
    <property type="component" value="Unassembled WGS sequence"/>
</dbReference>
<dbReference type="Gene3D" id="3.30.200.20">
    <property type="entry name" value="Phosphorylase Kinase, domain 1"/>
    <property type="match status" value="1"/>
</dbReference>
<evidence type="ECO:0000256" key="3">
    <source>
        <dbReference type="ARBA" id="ARBA00022777"/>
    </source>
</evidence>
<dbReference type="GO" id="GO:0004674">
    <property type="term" value="F:protein serine/threonine kinase activity"/>
    <property type="evidence" value="ECO:0007669"/>
    <property type="project" value="UniProtKB-KW"/>
</dbReference>
<evidence type="ECO:0000313" key="8">
    <source>
        <dbReference type="EMBL" id="MFC4908800.1"/>
    </source>
</evidence>
<sequence>MDPATIGDPLGPWDPRTLGSYDIRRRLGRGGQGVVYLAESAEHGLVAIKLLGGDAPGAVPEDVARRFAREADAAMAVAQFCTARVLSVGDDQGRPYLVSEYVPGPSLQAMIAERGPRTGSDLDRIAVATATALVAIHEAGVVHRDFKPANVIMGPDGPRVIDFGIARAVGPEAVTTAVVGTPAYMAPELLQGSSPTSAVDVFAWAGTLVFVATGRPPFGADAMTSHRVLHEEPGLDGVPDRLLPLVRECLDKDPSRRPAAQDLLLRLLTGRASGTVPARPTASQILGMGANLAASPLQSGDQSAARPGQGSPASAPGPQGAPSAWGSAGSPAAHPHPGHPGHPAGPTQPPGHGTPPSQSAGAAAQPQHTLPGPQPPGRRLGTVIGVAAGVAAGVLVAGAAAYAFWPDRKPADTTTISGPPVSSAPSTPVSPSRSSSAPAQSEKTGRPTKSPSDSGSPPAPARKSSGGWSAPAAAPGISATGTYDTRGGRFTGTLVLRMSSPKGFAVFEHQHADGAKMCDYGVEWTKPGETHTATFDSKCTGTFRVRTCTASKVDSSSAYPKITYERCTAWHTVF</sequence>
<keyword evidence="9" id="KW-1185">Reference proteome</keyword>
<dbReference type="Gene3D" id="1.10.510.10">
    <property type="entry name" value="Transferase(Phosphotransferase) domain 1"/>
    <property type="match status" value="1"/>
</dbReference>
<feature type="domain" description="Protein kinase" evidence="7">
    <location>
        <begin position="21"/>
        <end position="269"/>
    </location>
</feature>
<keyword evidence="6" id="KW-1133">Transmembrane helix</keyword>
<reference evidence="9" key="1">
    <citation type="journal article" date="2019" name="Int. J. Syst. Evol. Microbiol.">
        <title>The Global Catalogue of Microorganisms (GCM) 10K type strain sequencing project: providing services to taxonomists for standard genome sequencing and annotation.</title>
        <authorList>
            <consortium name="The Broad Institute Genomics Platform"/>
            <consortium name="The Broad Institute Genome Sequencing Center for Infectious Disease"/>
            <person name="Wu L."/>
            <person name="Ma J."/>
        </authorList>
    </citation>
    <scope>NUCLEOTIDE SEQUENCE [LARGE SCALE GENOMIC DNA]</scope>
    <source>
        <strain evidence="9">KLKA75</strain>
    </source>
</reference>
<keyword evidence="8" id="KW-0723">Serine/threonine-protein kinase</keyword>
<feature type="compositionally biased region" description="Low complexity" evidence="5">
    <location>
        <begin position="464"/>
        <end position="482"/>
    </location>
</feature>
<keyword evidence="3 8" id="KW-0418">Kinase</keyword>
<protein>
    <submittedName>
        <fullName evidence="8">Serine/threonine protein kinase</fullName>
    </submittedName>
</protein>
<dbReference type="SUPFAM" id="SSF56112">
    <property type="entry name" value="Protein kinase-like (PK-like)"/>
    <property type="match status" value="1"/>
</dbReference>
<keyword evidence="6" id="KW-0472">Membrane</keyword>
<keyword evidence="6" id="KW-0812">Transmembrane</keyword>
<comment type="caution">
    <text evidence="8">The sequence shown here is derived from an EMBL/GenBank/DDBJ whole genome shotgun (WGS) entry which is preliminary data.</text>
</comment>
<dbReference type="PANTHER" id="PTHR43289">
    <property type="entry name" value="MITOGEN-ACTIVATED PROTEIN KINASE KINASE KINASE 20-RELATED"/>
    <property type="match status" value="1"/>
</dbReference>
<evidence type="ECO:0000313" key="9">
    <source>
        <dbReference type="Proteomes" id="UP001595872"/>
    </source>
</evidence>
<evidence type="ECO:0000256" key="1">
    <source>
        <dbReference type="ARBA" id="ARBA00022679"/>
    </source>
</evidence>
<dbReference type="Pfam" id="PF00069">
    <property type="entry name" value="Pkinase"/>
    <property type="match status" value="1"/>
</dbReference>
<feature type="compositionally biased region" description="Low complexity" evidence="5">
    <location>
        <begin position="303"/>
        <end position="345"/>
    </location>
</feature>
<accession>A0ABV9U0F4</accession>
<dbReference type="RefSeq" id="WP_378255766.1">
    <property type="nucleotide sequence ID" value="NZ_JBHSIT010000004.1"/>
</dbReference>
<feature type="region of interest" description="Disordered" evidence="5">
    <location>
        <begin position="413"/>
        <end position="483"/>
    </location>
</feature>
<dbReference type="InterPro" id="IPR008271">
    <property type="entry name" value="Ser/Thr_kinase_AS"/>
</dbReference>
<feature type="compositionally biased region" description="Low complexity" evidence="5">
    <location>
        <begin position="417"/>
        <end position="441"/>
    </location>
</feature>
<keyword evidence="2" id="KW-0547">Nucleotide-binding</keyword>
<dbReference type="InterPro" id="IPR011009">
    <property type="entry name" value="Kinase-like_dom_sf"/>
</dbReference>
<feature type="transmembrane region" description="Helical" evidence="6">
    <location>
        <begin position="383"/>
        <end position="405"/>
    </location>
</feature>
<dbReference type="InterPro" id="IPR000719">
    <property type="entry name" value="Prot_kinase_dom"/>
</dbReference>
<organism evidence="8 9">
    <name type="scientific">Actinomadura gamaensis</name>
    <dbReference type="NCBI Taxonomy" id="1763541"/>
    <lineage>
        <taxon>Bacteria</taxon>
        <taxon>Bacillati</taxon>
        <taxon>Actinomycetota</taxon>
        <taxon>Actinomycetes</taxon>
        <taxon>Streptosporangiales</taxon>
        <taxon>Thermomonosporaceae</taxon>
        <taxon>Actinomadura</taxon>
    </lineage>
</organism>
<name>A0ABV9U0F4_9ACTN</name>
<gene>
    <name evidence="8" type="ORF">ACFPCY_15845</name>
</gene>
<dbReference type="PROSITE" id="PS00108">
    <property type="entry name" value="PROTEIN_KINASE_ST"/>
    <property type="match status" value="1"/>
</dbReference>
<evidence type="ECO:0000256" key="2">
    <source>
        <dbReference type="ARBA" id="ARBA00022741"/>
    </source>
</evidence>
<evidence type="ECO:0000256" key="4">
    <source>
        <dbReference type="ARBA" id="ARBA00022840"/>
    </source>
</evidence>
<evidence type="ECO:0000256" key="6">
    <source>
        <dbReference type="SAM" id="Phobius"/>
    </source>
</evidence>
<proteinExistence type="predicted"/>
<feature type="compositionally biased region" description="Low complexity" evidence="5">
    <location>
        <begin position="354"/>
        <end position="378"/>
    </location>
</feature>
<keyword evidence="1" id="KW-0808">Transferase</keyword>
<keyword evidence="4" id="KW-0067">ATP-binding</keyword>